<keyword evidence="17" id="KW-1185">Reference proteome</keyword>
<sequence length="568" mass="64665">MPKVFSLGAILGILGTAYIANTVWTFYGIYFPAWCKSTDVSVCVSPRYICSETDFYYQGWISRSAVLPEKTSRSSALQIFEKEAPCAEAWEDAYTFDISSIYRPTANYYLHILAVPKHKGEVAGTTNLTPGDTGVVYQKTVMTKMLVEERTAINLIAVKNDDDVKKNGQSTTRSSGQLVQHWHTRLRLHVMETPIIFDRMSIPHELYQHLKFKSDASGAVAYQPLVFIDHLSGKRDEYVPLKDKKQLNLTIDYSPMSVGKIRLISMIGASMEQMKTFGLKEADLEDVISIFTETNFYILTLTICVTVLHLVFDFLAFKNDITFWRKRNTVAGLSGRTILWRAFSQIIVFLYLLEEKSSLLISVPAGIACGIEIWKVLKLWKFTGFERKGLKLVPQFDTATKAEQSSDDIDAVFFHKLFYFLMPLILGGAVYSLFYVPHKSWYSWTVQSAVNGVYAFGFLFMLPQLYLNYKLKSVAHLPWKVFSYKALNTFIDDLFAFIVKMPLAHRLACFRDDIVFLFYLAQWYMYPVDKSRANEFGQSFDGFNEIVEGDVVAAGDGPVTSAETKKTK</sequence>
<dbReference type="PANTHER" id="PTHR21347:SF0">
    <property type="entry name" value="LIPID SCRAMBLASE CLPTM1L"/>
    <property type="match status" value="1"/>
</dbReference>
<dbReference type="OrthoDB" id="378564at2759"/>
<dbReference type="STRING" id="947166.A0A1D1VJB3"/>
<reference evidence="16 17" key="1">
    <citation type="journal article" date="2016" name="Nat. Commun.">
        <title>Extremotolerant tardigrade genome and improved radiotolerance of human cultured cells by tardigrade-unique protein.</title>
        <authorList>
            <person name="Hashimoto T."/>
            <person name="Horikawa D.D."/>
            <person name="Saito Y."/>
            <person name="Kuwahara H."/>
            <person name="Kozuka-Hata H."/>
            <person name="Shin-I T."/>
            <person name="Minakuchi Y."/>
            <person name="Ohishi K."/>
            <person name="Motoyama A."/>
            <person name="Aizu T."/>
            <person name="Enomoto A."/>
            <person name="Kondo K."/>
            <person name="Tanaka S."/>
            <person name="Hara Y."/>
            <person name="Koshikawa S."/>
            <person name="Sagara H."/>
            <person name="Miura T."/>
            <person name="Yokobori S."/>
            <person name="Miyagawa K."/>
            <person name="Suzuki Y."/>
            <person name="Kubo T."/>
            <person name="Oyama M."/>
            <person name="Kohara Y."/>
            <person name="Fujiyama A."/>
            <person name="Arakawa K."/>
            <person name="Katayama T."/>
            <person name="Toyoda A."/>
            <person name="Kunieda T."/>
        </authorList>
    </citation>
    <scope>NUCLEOTIDE SEQUENCE [LARGE SCALE GENOMIC DNA]</scope>
    <source>
        <strain evidence="16 17">YOKOZUNA-1</strain>
    </source>
</reference>
<dbReference type="GO" id="GO:0012505">
    <property type="term" value="C:endomembrane system"/>
    <property type="evidence" value="ECO:0007669"/>
    <property type="project" value="TreeGrafter"/>
</dbReference>
<comment type="catalytic activity">
    <reaction evidence="8">
        <text>a 1,2-diacyl-sn-glycero-3-phospho-(1D-myo-inositol)(in) = a 1,2-diacyl-sn-glycero-3-phospho-(1D-myo-inositol)(out)</text>
        <dbReference type="Rhea" id="RHEA:38691"/>
        <dbReference type="ChEBI" id="CHEBI:57880"/>
    </reaction>
</comment>
<dbReference type="Proteomes" id="UP000186922">
    <property type="component" value="Unassembled WGS sequence"/>
</dbReference>
<comment type="catalytic activity">
    <reaction evidence="14">
        <text>a 6-(alpha-D-glucosaminyl)-1-(1,2-diacyl-sn-glycero-3-phospho)-1D-myo-inositol(in) = a 6-(alpha-D-glucosaminyl)-1-(1,2-diacyl-sn-glycero-3-phospho)-1D-myo-inositol(out)</text>
        <dbReference type="Rhea" id="RHEA:71491"/>
        <dbReference type="ChEBI" id="CHEBI:57997"/>
    </reaction>
</comment>
<feature type="transmembrane region" description="Helical" evidence="15">
    <location>
        <begin position="441"/>
        <end position="462"/>
    </location>
</feature>
<evidence type="ECO:0000256" key="8">
    <source>
        <dbReference type="ARBA" id="ARBA00035895"/>
    </source>
</evidence>
<evidence type="ECO:0000256" key="6">
    <source>
        <dbReference type="ARBA" id="ARBA00024615"/>
    </source>
</evidence>
<comment type="subcellular location">
    <subcellularLocation>
        <location evidence="1">Membrane</location>
        <topology evidence="1">Multi-pass membrane protein</topology>
    </subcellularLocation>
</comment>
<keyword evidence="3 15" id="KW-0812">Transmembrane</keyword>
<evidence type="ECO:0000256" key="10">
    <source>
        <dbReference type="ARBA" id="ARBA00040905"/>
    </source>
</evidence>
<dbReference type="Pfam" id="PF05602">
    <property type="entry name" value="CLPTM1"/>
    <property type="match status" value="1"/>
</dbReference>
<feature type="transmembrane region" description="Helical" evidence="15">
    <location>
        <begin position="296"/>
        <end position="317"/>
    </location>
</feature>
<dbReference type="AlphaFoldDB" id="A0A1D1VJB3"/>
<dbReference type="InterPro" id="IPR008429">
    <property type="entry name" value="CLPTM1"/>
</dbReference>
<evidence type="ECO:0000256" key="15">
    <source>
        <dbReference type="SAM" id="Phobius"/>
    </source>
</evidence>
<evidence type="ECO:0000256" key="3">
    <source>
        <dbReference type="ARBA" id="ARBA00022692"/>
    </source>
</evidence>
<comment type="function">
    <text evidence="13">Scramblase that mediates the translocation of glucosaminylphosphatidylinositol (alpha-D-GlcN-(1-6)-(1,2-diacyl-sn-glycero-3-phospho)-1D-myo-inositol, GlcN-PI) across the endoplasmic reticulum (ER) membrane, from the cytosolic leaflet to the luminal leaflet of the ER membrane, where it participates in the biosynthesis of glycosylphosphatidylinositol (GPI). GPI is a lipid glycoconjugate involved in post-translational modification of proteins. Can also translocate 1,2-diacyl-sn-glycero-3-phospho-(1D-myo-inositol) (phosphatidylinositol or PI), as well as several other phospholipids (1,2-diacyl-sn-glycero-3-phosphocholine, 1,2-diacyl-sn-glycero-3-phosphoethanolamine), and N-acetylglucosaminylphosphatidylinositol (GlcNAc-PI) in vitro.</text>
</comment>
<evidence type="ECO:0000256" key="12">
    <source>
        <dbReference type="ARBA" id="ARBA00043155"/>
    </source>
</evidence>
<protein>
    <recommendedName>
        <fullName evidence="10">Lipid scramblase CLPTM1L</fullName>
    </recommendedName>
    <alternativeName>
        <fullName evidence="12">Cisplatin resistance-related protein 9</fullName>
    </alternativeName>
    <alternativeName>
        <fullName evidence="11">Cleft lip and palate transmembrane protein 1-like protein</fullName>
    </alternativeName>
</protein>
<evidence type="ECO:0000256" key="9">
    <source>
        <dbReference type="ARBA" id="ARBA00036810"/>
    </source>
</evidence>
<dbReference type="PANTHER" id="PTHR21347">
    <property type="entry name" value="CLEFT LIP AND PALATE ASSOCIATED TRANSMEMBRANE PROTEIN-RELATED"/>
    <property type="match status" value="1"/>
</dbReference>
<comment type="catalytic activity">
    <reaction evidence="6">
        <text>a 1,2-diacyl-sn-glycero-3-phosphoethanolamine(in) = a 1,2-diacyl-sn-glycero-3-phosphoethanolamine(out)</text>
        <dbReference type="Rhea" id="RHEA:38895"/>
        <dbReference type="ChEBI" id="CHEBI:64612"/>
    </reaction>
</comment>
<comment type="catalytic activity">
    <reaction evidence="9">
        <text>6-(alpha-D-glucosaminyl)-(1-octadecanoyl,2-(9Z)-octadecenoyl-sn-glycero-3-phospho)-1D-myo-inositol(in) = 6-(alpha-D-glucosaminyl)-(1-octadecanoyl,2-(9Z)-octadecenoyl-sn-glycero-3-phospho)-1D-myo-inositol(out)</text>
        <dbReference type="Rhea" id="RHEA:71495"/>
        <dbReference type="ChEBI" id="CHEBI:190691"/>
    </reaction>
</comment>
<evidence type="ECO:0000313" key="17">
    <source>
        <dbReference type="Proteomes" id="UP000186922"/>
    </source>
</evidence>
<comment type="catalytic activity">
    <reaction evidence="7">
        <text>a 1,2-diacyl-sn-glycero-3-phosphocholine(in) = a 1,2-diacyl-sn-glycero-3-phosphocholine(out)</text>
        <dbReference type="Rhea" id="RHEA:38571"/>
        <dbReference type="ChEBI" id="CHEBI:57643"/>
    </reaction>
</comment>
<evidence type="ECO:0000256" key="13">
    <source>
        <dbReference type="ARBA" id="ARBA00045827"/>
    </source>
</evidence>
<evidence type="ECO:0000313" key="16">
    <source>
        <dbReference type="EMBL" id="GAV01690.1"/>
    </source>
</evidence>
<evidence type="ECO:0000256" key="1">
    <source>
        <dbReference type="ARBA" id="ARBA00004141"/>
    </source>
</evidence>
<evidence type="ECO:0000256" key="11">
    <source>
        <dbReference type="ARBA" id="ARBA00042320"/>
    </source>
</evidence>
<feature type="transmembrane region" description="Helical" evidence="15">
    <location>
        <begin position="417"/>
        <end position="435"/>
    </location>
</feature>
<name>A0A1D1VJB3_RAMVA</name>
<comment type="caution">
    <text evidence="16">The sequence shown here is derived from an EMBL/GenBank/DDBJ whole genome shotgun (WGS) entry which is preliminary data.</text>
</comment>
<dbReference type="GO" id="GO:0016020">
    <property type="term" value="C:membrane"/>
    <property type="evidence" value="ECO:0007669"/>
    <property type="project" value="UniProtKB-SubCell"/>
</dbReference>
<evidence type="ECO:0000256" key="14">
    <source>
        <dbReference type="ARBA" id="ARBA00093208"/>
    </source>
</evidence>
<comment type="similarity">
    <text evidence="2">Belongs to the CLPTM1 family.</text>
</comment>
<proteinExistence type="inferred from homology"/>
<evidence type="ECO:0000256" key="5">
    <source>
        <dbReference type="ARBA" id="ARBA00023136"/>
    </source>
</evidence>
<dbReference type="EMBL" id="BDGG01000007">
    <property type="protein sequence ID" value="GAV01690.1"/>
    <property type="molecule type" value="Genomic_DNA"/>
</dbReference>
<gene>
    <name evidence="16" type="primary">RvY_12363-1</name>
    <name evidence="16" type="synonym">RvY_12363.1</name>
    <name evidence="16" type="ORF">RvY_12363</name>
</gene>
<keyword evidence="4 15" id="KW-1133">Transmembrane helix</keyword>
<evidence type="ECO:0000256" key="4">
    <source>
        <dbReference type="ARBA" id="ARBA00022989"/>
    </source>
</evidence>
<evidence type="ECO:0000256" key="2">
    <source>
        <dbReference type="ARBA" id="ARBA00009310"/>
    </source>
</evidence>
<keyword evidence="5 15" id="KW-0472">Membrane</keyword>
<organism evidence="16 17">
    <name type="scientific">Ramazzottius varieornatus</name>
    <name type="common">Water bear</name>
    <name type="synonym">Tardigrade</name>
    <dbReference type="NCBI Taxonomy" id="947166"/>
    <lineage>
        <taxon>Eukaryota</taxon>
        <taxon>Metazoa</taxon>
        <taxon>Ecdysozoa</taxon>
        <taxon>Tardigrada</taxon>
        <taxon>Eutardigrada</taxon>
        <taxon>Parachela</taxon>
        <taxon>Hypsibioidea</taxon>
        <taxon>Ramazzottiidae</taxon>
        <taxon>Ramazzottius</taxon>
    </lineage>
</organism>
<evidence type="ECO:0000256" key="7">
    <source>
        <dbReference type="ARBA" id="ARBA00024631"/>
    </source>
</evidence>
<accession>A0A1D1VJB3</accession>